<dbReference type="EMBL" id="CP001097">
    <property type="protein sequence ID" value="ACD91280.1"/>
    <property type="molecule type" value="Genomic_DNA"/>
</dbReference>
<evidence type="ECO:0000256" key="1">
    <source>
        <dbReference type="ARBA" id="ARBA00004613"/>
    </source>
</evidence>
<evidence type="ECO:0000256" key="6">
    <source>
        <dbReference type="ARBA" id="ARBA00023277"/>
    </source>
</evidence>
<dbReference type="PANTHER" id="PTHR38050">
    <property type="match status" value="1"/>
</dbReference>
<dbReference type="InterPro" id="IPR029058">
    <property type="entry name" value="AB_hydrolase_fold"/>
</dbReference>
<dbReference type="InterPro" id="IPR043595">
    <property type="entry name" value="FaeB/C/D"/>
</dbReference>
<dbReference type="GO" id="GO:0008236">
    <property type="term" value="F:serine-type peptidase activity"/>
    <property type="evidence" value="ECO:0007669"/>
    <property type="project" value="InterPro"/>
</dbReference>
<dbReference type="GO" id="GO:0045493">
    <property type="term" value="P:xylan catabolic process"/>
    <property type="evidence" value="ECO:0007669"/>
    <property type="project" value="UniProtKB-KW"/>
</dbReference>
<dbReference type="Proteomes" id="UP000008841">
    <property type="component" value="Chromosome"/>
</dbReference>
<dbReference type="GO" id="GO:0005576">
    <property type="term" value="C:extracellular region"/>
    <property type="evidence" value="ECO:0007669"/>
    <property type="project" value="UniProtKB-SubCell"/>
</dbReference>
<dbReference type="STRING" id="290315.Clim_2257"/>
<name>B3EHB8_CHLL2</name>
<feature type="domain" description="Peptidase S9 prolyl oligopeptidase catalytic" evidence="8">
    <location>
        <begin position="122"/>
        <end position="170"/>
    </location>
</feature>
<proteinExistence type="predicted"/>
<dbReference type="SUPFAM" id="SSF53474">
    <property type="entry name" value="alpha/beta-Hydrolases"/>
    <property type="match status" value="1"/>
</dbReference>
<keyword evidence="5" id="KW-0378">Hydrolase</keyword>
<reference evidence="9 10" key="1">
    <citation type="submission" date="2008-05" db="EMBL/GenBank/DDBJ databases">
        <title>Complete sequence of Chlorobium limicola DSM 245.</title>
        <authorList>
            <consortium name="US DOE Joint Genome Institute"/>
            <person name="Lucas S."/>
            <person name="Copeland A."/>
            <person name="Lapidus A."/>
            <person name="Glavina del Rio T."/>
            <person name="Dalin E."/>
            <person name="Tice H."/>
            <person name="Bruce D."/>
            <person name="Goodwin L."/>
            <person name="Pitluck S."/>
            <person name="Schmutz J."/>
            <person name="Larimer F."/>
            <person name="Land M."/>
            <person name="Hauser L."/>
            <person name="Kyrpides N."/>
            <person name="Ovchinnikova G."/>
            <person name="Zhao F."/>
            <person name="Li T."/>
            <person name="Liu Z."/>
            <person name="Overmann J."/>
            <person name="Bryant D.A."/>
            <person name="Richardson P."/>
        </authorList>
    </citation>
    <scope>NUCLEOTIDE SEQUENCE [LARGE SCALE GENOMIC DNA]</scope>
    <source>
        <strain evidence="10">DSM 245 / NBRC 103803 / 6330</strain>
    </source>
</reference>
<evidence type="ECO:0000256" key="2">
    <source>
        <dbReference type="ARBA" id="ARBA00022525"/>
    </source>
</evidence>
<evidence type="ECO:0000259" key="8">
    <source>
        <dbReference type="Pfam" id="PF00326"/>
    </source>
</evidence>
<evidence type="ECO:0000256" key="4">
    <source>
        <dbReference type="ARBA" id="ARBA00022729"/>
    </source>
</evidence>
<protein>
    <submittedName>
        <fullName evidence="9">Poly(3-hydroxybutyrate) depolymerase-like protein</fullName>
    </submittedName>
</protein>
<dbReference type="KEGG" id="cli:Clim_2257"/>
<dbReference type="GO" id="GO:0006508">
    <property type="term" value="P:proteolysis"/>
    <property type="evidence" value="ECO:0007669"/>
    <property type="project" value="InterPro"/>
</dbReference>
<dbReference type="Pfam" id="PF00326">
    <property type="entry name" value="Peptidase_S9"/>
    <property type="match status" value="1"/>
</dbReference>
<evidence type="ECO:0000313" key="9">
    <source>
        <dbReference type="EMBL" id="ACD91280.1"/>
    </source>
</evidence>
<keyword evidence="6" id="KW-0119">Carbohydrate metabolism</keyword>
<keyword evidence="2" id="KW-0964">Secreted</keyword>
<comment type="subcellular location">
    <subcellularLocation>
        <location evidence="1">Secreted</location>
    </subcellularLocation>
</comment>
<dbReference type="InterPro" id="IPR001375">
    <property type="entry name" value="Peptidase_S9_cat"/>
</dbReference>
<evidence type="ECO:0000256" key="3">
    <source>
        <dbReference type="ARBA" id="ARBA00022651"/>
    </source>
</evidence>
<dbReference type="AlphaFoldDB" id="B3EHB8"/>
<sequence precursor="true">MRLVRIVFIHIVFLMLPVFTVFAKEQAAVTELTVEGERREAMIVPPAKRTEKPVPVILVFHGHGGTIESVERYDFQKYWPEAVIVYPQGLPTVTGRDPEGKQPGWQQKVAASNDRDIKFVDAILRHLRERFRVDDARVFATGHSNGGVFTYLLGMVRSKVFAAIAPSAAVAGGLWADNDAKPIPVMHIAGRNDNVVPFENQQKTLEAVCRRNACETKGIPWATAGDLTGTLYPSKAGASVVSVVHPGSHKYPENAIELIVRFFKERVSAG</sequence>
<accession>B3EHB8</accession>
<dbReference type="OrthoDB" id="699118at2"/>
<dbReference type="HOGENOM" id="CLU_1029324_0_0_10"/>
<evidence type="ECO:0000256" key="7">
    <source>
        <dbReference type="ARBA" id="ARBA00023326"/>
    </source>
</evidence>
<keyword evidence="4" id="KW-0732">Signal</keyword>
<dbReference type="PANTHER" id="PTHR38050:SF2">
    <property type="entry name" value="FERULOYL ESTERASE C-RELATED"/>
    <property type="match status" value="1"/>
</dbReference>
<gene>
    <name evidence="9" type="ordered locus">Clim_2257</name>
</gene>
<evidence type="ECO:0000313" key="10">
    <source>
        <dbReference type="Proteomes" id="UP000008841"/>
    </source>
</evidence>
<keyword evidence="7" id="KW-0624">Polysaccharide degradation</keyword>
<evidence type="ECO:0000256" key="5">
    <source>
        <dbReference type="ARBA" id="ARBA00022801"/>
    </source>
</evidence>
<dbReference type="GO" id="GO:0030600">
    <property type="term" value="F:feruloyl esterase activity"/>
    <property type="evidence" value="ECO:0007669"/>
    <property type="project" value="InterPro"/>
</dbReference>
<dbReference type="Gene3D" id="3.40.50.1820">
    <property type="entry name" value="alpha/beta hydrolase"/>
    <property type="match status" value="1"/>
</dbReference>
<keyword evidence="3" id="KW-0858">Xylan degradation</keyword>
<dbReference type="eggNOG" id="COG3509">
    <property type="taxonomic scope" value="Bacteria"/>
</dbReference>
<organism evidence="9 10">
    <name type="scientific">Chlorobium limicola (strain DSM 245 / NBRC 103803 / 6330)</name>
    <dbReference type="NCBI Taxonomy" id="290315"/>
    <lineage>
        <taxon>Bacteria</taxon>
        <taxon>Pseudomonadati</taxon>
        <taxon>Chlorobiota</taxon>
        <taxon>Chlorobiia</taxon>
        <taxon>Chlorobiales</taxon>
        <taxon>Chlorobiaceae</taxon>
        <taxon>Chlorobium/Pelodictyon group</taxon>
        <taxon>Chlorobium</taxon>
    </lineage>
</organism>